<comment type="similarity">
    <text evidence="2">Belongs to the bacterial solute-binding protein 2 family.</text>
</comment>
<dbReference type="InterPro" id="IPR025997">
    <property type="entry name" value="SBP_2_dom"/>
</dbReference>
<dbReference type="Gene3D" id="3.40.50.2300">
    <property type="match status" value="2"/>
</dbReference>
<sequence>MGNNHMIRKITTCLLTAVLVGSSIIGCSSNTASSGGGGSAGSSKILFMMTDVDDNYRATLTDAIMAAAKSQGVAIDYVETGGNAETEANLITSAKASGYTAIILRPGDASTALQMNVASNDLPIVYVNNQPSDSHLEGGKYIFVGSDEYQAGQYQAEYVLKQLGNPKTLDVIIFEGEIGHSGTIGRTKSVKETLRANGCAANYVFVDTANWSDVEARSKFAIFMKTGQNVDAIFCNNDTMALGAVQGLKDFGLDYSKIPVAGVDATADGCASILAGEMAFTVLQDAKGQGAAAVEAAKVLGSGGDLSSVEGASEDKKYVWVPFSPVDKSNAASIN</sequence>
<protein>
    <submittedName>
        <fullName evidence="5">Sugar ABC transporter substrate-binding protein</fullName>
    </submittedName>
</protein>
<keyword evidence="3" id="KW-0732">Signal</keyword>
<dbReference type="InterPro" id="IPR028082">
    <property type="entry name" value="Peripla_BP_I"/>
</dbReference>
<dbReference type="Pfam" id="PF13407">
    <property type="entry name" value="Peripla_BP_4"/>
    <property type="match status" value="1"/>
</dbReference>
<dbReference type="GO" id="GO:0030246">
    <property type="term" value="F:carbohydrate binding"/>
    <property type="evidence" value="ECO:0007669"/>
    <property type="project" value="UniProtKB-ARBA"/>
</dbReference>
<dbReference type="HOGENOM" id="CLU_037628_3_1_9"/>
<dbReference type="GO" id="GO:0030313">
    <property type="term" value="C:cell envelope"/>
    <property type="evidence" value="ECO:0007669"/>
    <property type="project" value="UniProtKB-SubCell"/>
</dbReference>
<dbReference type="SUPFAM" id="SSF53822">
    <property type="entry name" value="Periplasmic binding protein-like I"/>
    <property type="match status" value="1"/>
</dbReference>
<comment type="subcellular location">
    <subcellularLocation>
        <location evidence="1">Cell envelope</location>
    </subcellularLocation>
</comment>
<proteinExistence type="inferred from homology"/>
<name>E0RVK0_BUTPB</name>
<evidence type="ECO:0000256" key="3">
    <source>
        <dbReference type="ARBA" id="ARBA00022729"/>
    </source>
</evidence>
<dbReference type="PANTHER" id="PTHR46847:SF1">
    <property type="entry name" value="D-ALLOSE-BINDING PERIPLASMIC PROTEIN-RELATED"/>
    <property type="match status" value="1"/>
</dbReference>
<dbReference type="Proteomes" id="UP000001299">
    <property type="component" value="Chromosome 1"/>
</dbReference>
<dbReference type="eggNOG" id="COG1879">
    <property type="taxonomic scope" value="Bacteria"/>
</dbReference>
<accession>E0RVK0</accession>
<dbReference type="PANTHER" id="PTHR46847">
    <property type="entry name" value="D-ALLOSE-BINDING PERIPLASMIC PROTEIN-RELATED"/>
    <property type="match status" value="1"/>
</dbReference>
<dbReference type="AlphaFoldDB" id="E0RVK0"/>
<dbReference type="EMBL" id="CP001810">
    <property type="protein sequence ID" value="ADL34849.1"/>
    <property type="molecule type" value="Genomic_DNA"/>
</dbReference>
<feature type="domain" description="Periplasmic binding protein" evidence="4">
    <location>
        <begin position="45"/>
        <end position="301"/>
    </location>
</feature>
<evidence type="ECO:0000259" key="4">
    <source>
        <dbReference type="Pfam" id="PF13407"/>
    </source>
</evidence>
<evidence type="ECO:0000256" key="2">
    <source>
        <dbReference type="ARBA" id="ARBA00007639"/>
    </source>
</evidence>
<evidence type="ECO:0000313" key="5">
    <source>
        <dbReference type="EMBL" id="ADL34849.1"/>
    </source>
</evidence>
<reference evidence="5 6" key="1">
    <citation type="journal article" date="2010" name="PLoS ONE">
        <title>The glycobiome of the rumen bacterium Butyrivibrio proteoclasticus B316(T) highlights adaptation to a polysaccharide-rich environment.</title>
        <authorList>
            <person name="Kelly W.J."/>
            <person name="Leahy S.C."/>
            <person name="Altermann E."/>
            <person name="Yeoman C.J."/>
            <person name="Dunne J.C."/>
            <person name="Kong Z."/>
            <person name="Pacheco D.M."/>
            <person name="Li D."/>
            <person name="Noel S.J."/>
            <person name="Moon C.D."/>
            <person name="Cookson A.L."/>
            <person name="Attwood G.T."/>
        </authorList>
    </citation>
    <scope>NUCLEOTIDE SEQUENCE [LARGE SCALE GENOMIC DNA]</scope>
    <source>
        <strain evidence="6">ATCC 51982 / DSM 14932 / B316</strain>
    </source>
</reference>
<dbReference type="STRING" id="515622.bpr_I2116"/>
<evidence type="ECO:0000313" key="6">
    <source>
        <dbReference type="Proteomes" id="UP000001299"/>
    </source>
</evidence>
<dbReference type="KEGG" id="bpb:bpr_I2116"/>
<keyword evidence="6" id="KW-1185">Reference proteome</keyword>
<organism evidence="5 6">
    <name type="scientific">Butyrivibrio proteoclasticus (strain ATCC 51982 / DSM 14932 / B316)</name>
    <name type="common">Clostridium proteoclasticum</name>
    <dbReference type="NCBI Taxonomy" id="515622"/>
    <lineage>
        <taxon>Bacteria</taxon>
        <taxon>Bacillati</taxon>
        <taxon>Bacillota</taxon>
        <taxon>Clostridia</taxon>
        <taxon>Lachnospirales</taxon>
        <taxon>Lachnospiraceae</taxon>
        <taxon>Butyrivibrio</taxon>
    </lineage>
</organism>
<gene>
    <name evidence="5" type="ordered locus">bpr_I2116</name>
</gene>
<evidence type="ECO:0000256" key="1">
    <source>
        <dbReference type="ARBA" id="ARBA00004196"/>
    </source>
</evidence>
<dbReference type="RefSeq" id="WP_013281503.1">
    <property type="nucleotide sequence ID" value="NC_014387.1"/>
</dbReference>